<feature type="compositionally biased region" description="Low complexity" evidence="1">
    <location>
        <begin position="19"/>
        <end position="38"/>
    </location>
</feature>
<accession>A0A816GXH4</accession>
<sequence>ETLTTKSISSLSNLAKYQKSSSKSTTTNESSISKKTSSITPVENVHFILHINGQKRQCILPKTT</sequence>
<dbReference type="Proteomes" id="UP000663870">
    <property type="component" value="Unassembled WGS sequence"/>
</dbReference>
<evidence type="ECO:0000313" key="4">
    <source>
        <dbReference type="Proteomes" id="UP000663870"/>
    </source>
</evidence>
<evidence type="ECO:0000256" key="1">
    <source>
        <dbReference type="SAM" id="MobiDB-lite"/>
    </source>
</evidence>
<organism evidence="3 4">
    <name type="scientific">Rotaria sordida</name>
    <dbReference type="NCBI Taxonomy" id="392033"/>
    <lineage>
        <taxon>Eukaryota</taxon>
        <taxon>Metazoa</taxon>
        <taxon>Spiralia</taxon>
        <taxon>Gnathifera</taxon>
        <taxon>Rotifera</taxon>
        <taxon>Eurotatoria</taxon>
        <taxon>Bdelloidea</taxon>
        <taxon>Philodinida</taxon>
        <taxon>Philodinidae</taxon>
        <taxon>Rotaria</taxon>
    </lineage>
</organism>
<dbReference type="EMBL" id="CAJNOL010017589">
    <property type="protein sequence ID" value="CAF1678973.1"/>
    <property type="molecule type" value="Genomic_DNA"/>
</dbReference>
<gene>
    <name evidence="3" type="ORF">JXQ802_LOCUS58841</name>
    <name evidence="2" type="ORF">PYM288_LOCUS42201</name>
</gene>
<reference evidence="3" key="1">
    <citation type="submission" date="2021-02" db="EMBL/GenBank/DDBJ databases">
        <authorList>
            <person name="Nowell W R."/>
        </authorList>
    </citation>
    <scope>NUCLEOTIDE SEQUENCE</scope>
</reference>
<feature type="region of interest" description="Disordered" evidence="1">
    <location>
        <begin position="1"/>
        <end position="38"/>
    </location>
</feature>
<name>A0A816GXH4_9BILA</name>
<keyword evidence="4" id="KW-1185">Reference proteome</keyword>
<feature type="compositionally biased region" description="Polar residues" evidence="1">
    <location>
        <begin position="1"/>
        <end position="15"/>
    </location>
</feature>
<dbReference type="EMBL" id="CAJNOH010015665">
    <property type="protein sequence ID" value="CAF1565382.1"/>
    <property type="molecule type" value="Genomic_DNA"/>
</dbReference>
<evidence type="ECO:0000313" key="3">
    <source>
        <dbReference type="EMBL" id="CAF1678973.1"/>
    </source>
</evidence>
<dbReference type="AlphaFoldDB" id="A0A816GXH4"/>
<evidence type="ECO:0000313" key="2">
    <source>
        <dbReference type="EMBL" id="CAF1565382.1"/>
    </source>
</evidence>
<protein>
    <submittedName>
        <fullName evidence="3">Uncharacterized protein</fullName>
    </submittedName>
</protein>
<dbReference type="Proteomes" id="UP000663854">
    <property type="component" value="Unassembled WGS sequence"/>
</dbReference>
<feature type="non-terminal residue" evidence="3">
    <location>
        <position position="1"/>
    </location>
</feature>
<proteinExistence type="predicted"/>
<comment type="caution">
    <text evidence="3">The sequence shown here is derived from an EMBL/GenBank/DDBJ whole genome shotgun (WGS) entry which is preliminary data.</text>
</comment>